<dbReference type="Proteomes" id="UP000625711">
    <property type="component" value="Unassembled WGS sequence"/>
</dbReference>
<evidence type="ECO:0000313" key="1">
    <source>
        <dbReference type="EMBL" id="KAF7284940.1"/>
    </source>
</evidence>
<reference evidence="1" key="1">
    <citation type="submission" date="2020-08" db="EMBL/GenBank/DDBJ databases">
        <title>Genome sequencing and assembly of the red palm weevil Rhynchophorus ferrugineus.</title>
        <authorList>
            <person name="Dias G.B."/>
            <person name="Bergman C.M."/>
            <person name="Manee M."/>
        </authorList>
    </citation>
    <scope>NUCLEOTIDE SEQUENCE</scope>
    <source>
        <strain evidence="1">AA-2017</strain>
        <tissue evidence="1">Whole larva</tissue>
    </source>
</reference>
<evidence type="ECO:0000313" key="2">
    <source>
        <dbReference type="Proteomes" id="UP000625711"/>
    </source>
</evidence>
<organism evidence="1 2">
    <name type="scientific">Rhynchophorus ferrugineus</name>
    <name type="common">Red palm weevil</name>
    <name type="synonym">Curculio ferrugineus</name>
    <dbReference type="NCBI Taxonomy" id="354439"/>
    <lineage>
        <taxon>Eukaryota</taxon>
        <taxon>Metazoa</taxon>
        <taxon>Ecdysozoa</taxon>
        <taxon>Arthropoda</taxon>
        <taxon>Hexapoda</taxon>
        <taxon>Insecta</taxon>
        <taxon>Pterygota</taxon>
        <taxon>Neoptera</taxon>
        <taxon>Endopterygota</taxon>
        <taxon>Coleoptera</taxon>
        <taxon>Polyphaga</taxon>
        <taxon>Cucujiformia</taxon>
        <taxon>Curculionidae</taxon>
        <taxon>Dryophthorinae</taxon>
        <taxon>Rhynchophorus</taxon>
    </lineage>
</organism>
<gene>
    <name evidence="1" type="ORF">GWI33_017418</name>
</gene>
<dbReference type="EMBL" id="JAACXV010000065">
    <property type="protein sequence ID" value="KAF7284940.1"/>
    <property type="molecule type" value="Genomic_DNA"/>
</dbReference>
<accession>A0A834MLT1</accession>
<comment type="caution">
    <text evidence="1">The sequence shown here is derived from an EMBL/GenBank/DDBJ whole genome shotgun (WGS) entry which is preliminary data.</text>
</comment>
<proteinExistence type="predicted"/>
<keyword evidence="2" id="KW-1185">Reference proteome</keyword>
<name>A0A834MLT1_RHYFE</name>
<protein>
    <submittedName>
        <fullName evidence="1">Uncharacterized protein</fullName>
    </submittedName>
</protein>
<sequence length="103" mass="11452">MRTPIYCSTESLSVVSSSSNRHPPPPAKIPADKLFVDHSPAIPTHSRMEYEARNSPPLSVRILFGISPRNIPYRNSIDGFAPVGGFICRPNNIYTNRPVLYVT</sequence>
<dbReference type="AlphaFoldDB" id="A0A834MLT1"/>